<evidence type="ECO:0000256" key="3">
    <source>
        <dbReference type="ARBA" id="ARBA00022723"/>
    </source>
</evidence>
<organism evidence="9 10">
    <name type="scientific">Hoeflea halophila</name>
    <dbReference type="NCBI Taxonomy" id="714899"/>
    <lineage>
        <taxon>Bacteria</taxon>
        <taxon>Pseudomonadati</taxon>
        <taxon>Pseudomonadota</taxon>
        <taxon>Alphaproteobacteria</taxon>
        <taxon>Hyphomicrobiales</taxon>
        <taxon>Rhizobiaceae</taxon>
        <taxon>Hoeflea</taxon>
    </lineage>
</organism>
<proteinExistence type="inferred from homology"/>
<dbReference type="PROSITE" id="PS00455">
    <property type="entry name" value="AMP_BINDING"/>
    <property type="match status" value="1"/>
</dbReference>
<evidence type="ECO:0000259" key="7">
    <source>
        <dbReference type="Pfam" id="PF13193"/>
    </source>
</evidence>
<dbReference type="Pfam" id="PF16177">
    <property type="entry name" value="ACAS_N"/>
    <property type="match status" value="1"/>
</dbReference>
<evidence type="ECO:0000256" key="1">
    <source>
        <dbReference type="ARBA" id="ARBA00006432"/>
    </source>
</evidence>
<dbReference type="Gene3D" id="3.40.50.12780">
    <property type="entry name" value="N-terminal domain of ligase-like"/>
    <property type="match status" value="1"/>
</dbReference>
<dbReference type="GO" id="GO:0046872">
    <property type="term" value="F:metal ion binding"/>
    <property type="evidence" value="ECO:0007669"/>
    <property type="project" value="UniProtKB-KW"/>
</dbReference>
<dbReference type="GO" id="GO:0006629">
    <property type="term" value="P:lipid metabolic process"/>
    <property type="evidence" value="ECO:0007669"/>
    <property type="project" value="InterPro"/>
</dbReference>
<feature type="domain" description="AMP-binding enzyme C-terminal" evidence="7">
    <location>
        <begin position="540"/>
        <end position="612"/>
    </location>
</feature>
<dbReference type="Pfam" id="PF13193">
    <property type="entry name" value="AMP-binding_C"/>
    <property type="match status" value="1"/>
</dbReference>
<evidence type="ECO:0000313" key="10">
    <source>
        <dbReference type="Proteomes" id="UP000219465"/>
    </source>
</evidence>
<dbReference type="NCBIfam" id="NF002937">
    <property type="entry name" value="PRK03584.1"/>
    <property type="match status" value="1"/>
</dbReference>
<dbReference type="Pfam" id="PF00501">
    <property type="entry name" value="AMP-binding"/>
    <property type="match status" value="1"/>
</dbReference>
<dbReference type="EMBL" id="OCPC01000005">
    <property type="protein sequence ID" value="SOE18544.1"/>
    <property type="molecule type" value="Genomic_DNA"/>
</dbReference>
<dbReference type="Proteomes" id="UP000219465">
    <property type="component" value="Unassembled WGS sequence"/>
</dbReference>
<reference evidence="10" key="1">
    <citation type="submission" date="2017-08" db="EMBL/GenBank/DDBJ databases">
        <authorList>
            <person name="Varghese N."/>
            <person name="Submissions S."/>
        </authorList>
    </citation>
    <scope>NUCLEOTIDE SEQUENCE [LARGE SCALE GENOMIC DNA]</scope>
    <source>
        <strain evidence="10">KCTC 23107</strain>
    </source>
</reference>
<dbReference type="PANTHER" id="PTHR42921:SF1">
    <property type="entry name" value="ACETOACETYL-COA SYNTHETASE"/>
    <property type="match status" value="1"/>
</dbReference>
<dbReference type="GO" id="GO:0005524">
    <property type="term" value="F:ATP binding"/>
    <property type="evidence" value="ECO:0007669"/>
    <property type="project" value="UniProtKB-KW"/>
</dbReference>
<feature type="domain" description="Acetyl-coenzyme A synthetase N-terminal" evidence="8">
    <location>
        <begin position="39"/>
        <end position="92"/>
    </location>
</feature>
<dbReference type="InterPro" id="IPR045851">
    <property type="entry name" value="AMP-bd_C_sf"/>
</dbReference>
<keyword evidence="5" id="KW-0067">ATP-binding</keyword>
<gene>
    <name evidence="9" type="ORF">SAMN05877838_3472</name>
</gene>
<dbReference type="InterPro" id="IPR005914">
    <property type="entry name" value="Acac_CoA_synth"/>
</dbReference>
<dbReference type="InterPro" id="IPR020845">
    <property type="entry name" value="AMP-binding_CS"/>
</dbReference>
<keyword evidence="4" id="KW-0547">Nucleotide-binding</keyword>
<dbReference type="InterPro" id="IPR025110">
    <property type="entry name" value="AMP-bd_C"/>
</dbReference>
<dbReference type="SUPFAM" id="SSF56801">
    <property type="entry name" value="Acetyl-CoA synthetase-like"/>
    <property type="match status" value="1"/>
</dbReference>
<comment type="similarity">
    <text evidence="1">Belongs to the ATP-dependent AMP-binding enzyme family.</text>
</comment>
<dbReference type="InterPro" id="IPR042099">
    <property type="entry name" value="ANL_N_sf"/>
</dbReference>
<name>A0A286IGT0_9HYPH</name>
<dbReference type="AlphaFoldDB" id="A0A286IGT0"/>
<evidence type="ECO:0000256" key="2">
    <source>
        <dbReference type="ARBA" id="ARBA00022598"/>
    </source>
</evidence>
<dbReference type="CDD" id="cd05943">
    <property type="entry name" value="AACS"/>
    <property type="match status" value="1"/>
</dbReference>
<keyword evidence="3" id="KW-0479">Metal-binding</keyword>
<evidence type="ECO:0000313" key="9">
    <source>
        <dbReference type="EMBL" id="SOE18544.1"/>
    </source>
</evidence>
<evidence type="ECO:0000259" key="6">
    <source>
        <dbReference type="Pfam" id="PF00501"/>
    </source>
</evidence>
<feature type="domain" description="AMP-dependent synthetase/ligase" evidence="6">
    <location>
        <begin position="96"/>
        <end position="471"/>
    </location>
</feature>
<dbReference type="PANTHER" id="PTHR42921">
    <property type="entry name" value="ACETOACETYL-COA SYNTHETASE"/>
    <property type="match status" value="1"/>
</dbReference>
<protein>
    <submittedName>
        <fullName evidence="9">Acetoacetyl-CoA synthetase</fullName>
    </submittedName>
</protein>
<keyword evidence="2" id="KW-0436">Ligase</keyword>
<dbReference type="GO" id="GO:0030729">
    <property type="term" value="F:acetoacetate-CoA ligase activity"/>
    <property type="evidence" value="ECO:0007669"/>
    <property type="project" value="InterPro"/>
</dbReference>
<dbReference type="OrthoDB" id="9803968at2"/>
<dbReference type="RefSeq" id="WP_097109010.1">
    <property type="nucleotide sequence ID" value="NZ_OCPC01000005.1"/>
</dbReference>
<evidence type="ECO:0000259" key="8">
    <source>
        <dbReference type="Pfam" id="PF16177"/>
    </source>
</evidence>
<dbReference type="InterPro" id="IPR000873">
    <property type="entry name" value="AMP-dep_synth/lig_dom"/>
</dbReference>
<dbReference type="Gene3D" id="3.30.300.30">
    <property type="match status" value="1"/>
</dbReference>
<sequence>MTDTLLWSPDEQALKTSPWMKFAEFAGERADRSLTDPAALQEWSVTDREGFWSAVWDFCGVRGRKGERIIENGDAMPGAKFFPDAELNFAENLLSRTGAEPALLFRAEDKGQRSMSWLELHALVSQLQQAFRAKGVEKGDRIAAMMPNMPETIACMLACASIGAIWSSCSPDFGVKGVLDRFGQIEPKLFISCDGYWYNGKRQEVSDKLVEIAAALKPKASIIVPMLDDAKAVASAVPGGVTLADFTADYPARTVEFEPLPFSHPLYILFSSGTTGIPKCIVHSAGGTLLQHLKEHRLHCGLEPGERLFYFTTCGWMMWNWLVSGLAVGATLCLYDGSPFYPDGNVIFDYAADEKFAVLGTSAKFIDAVRKAGLEPAKTHDLASLRLLTSTGSPLSPEGFTFVYEGIKPDVHLASISGGTDIVSCFVLGIPALPVHRGEIQGPGLGLAVDVWDDNGNSVTGEKGELVCTKPFPAMPIGFWNDPGDEKYHAAYFSRFDNIWTHGDFAERTAHNGIIIHGRSDATLNPGGVRIGTAEIYNQVEQMDEVVEAICIGQDWDDDVRVILFVRLAEGVTLDADLEKRIRTKIRTGASPRHVPARIIAVSDIPRTKSGKIVELAVRDIVHGRPVKNQEALANPEALALFKDLPELKS</sequence>
<dbReference type="NCBIfam" id="TIGR01217">
    <property type="entry name" value="ac_ac_CoA_syn"/>
    <property type="match status" value="1"/>
</dbReference>
<dbReference type="InterPro" id="IPR032387">
    <property type="entry name" value="ACAS_N"/>
</dbReference>
<evidence type="ECO:0000256" key="5">
    <source>
        <dbReference type="ARBA" id="ARBA00022840"/>
    </source>
</evidence>
<accession>A0A286IGT0</accession>
<keyword evidence="10" id="KW-1185">Reference proteome</keyword>
<evidence type="ECO:0000256" key="4">
    <source>
        <dbReference type="ARBA" id="ARBA00022741"/>
    </source>
</evidence>